<feature type="signal peptide" evidence="1">
    <location>
        <begin position="1"/>
        <end position="29"/>
    </location>
</feature>
<evidence type="ECO:0000256" key="1">
    <source>
        <dbReference type="SAM" id="SignalP"/>
    </source>
</evidence>
<dbReference type="OrthoDB" id="8400044at2"/>
<dbReference type="EMBL" id="VNIP01000003">
    <property type="protein sequence ID" value="KAA1184684.1"/>
    <property type="molecule type" value="Genomic_DNA"/>
</dbReference>
<dbReference type="AlphaFoldDB" id="A0A5B0WC87"/>
<gene>
    <name evidence="2" type="ORF">FP026_04740</name>
</gene>
<reference evidence="2 3" key="1">
    <citation type="submission" date="2019-07" db="EMBL/GenBank/DDBJ databases">
        <title>The Draft Genome Sequence of Rhizobium tropici SARCC-755 Associated with Superior Nodulation on Pigeonpea (Cajanus cajan (L.) Millsp.).</title>
        <authorList>
            <person name="Bopape F.L."/>
            <person name="Hassen A.I."/>
            <person name="Swanevelder Z.H."/>
            <person name="Gwata E.T."/>
        </authorList>
    </citation>
    <scope>NUCLEOTIDE SEQUENCE [LARGE SCALE GENOMIC DNA]</scope>
    <source>
        <strain evidence="2 3">SARCC-755</strain>
    </source>
</reference>
<feature type="chain" id="PRO_5022832784" evidence="1">
    <location>
        <begin position="30"/>
        <end position="181"/>
    </location>
</feature>
<sequence length="181" mass="18777">MQNTKLRSRILAATLTALVALGATSSAHAYSIYRSVTADAATGIVVWTAVNFGVSGNPPTLSFYYYPNDAAALLAMPGAQCFVKVDLGNLVNPPPGTQIPIGNGIQFNANAADNPRPFPWNVVFDNVQPGHWSIAKTEIQNPTSSNNAASRVAAVAFQALATTAGSGTTVVNGQLTNCAAQ</sequence>
<dbReference type="Proteomes" id="UP000323608">
    <property type="component" value="Unassembled WGS sequence"/>
</dbReference>
<proteinExistence type="predicted"/>
<keyword evidence="1" id="KW-0732">Signal</keyword>
<protein>
    <submittedName>
        <fullName evidence="2">Uncharacterized protein</fullName>
    </submittedName>
</protein>
<accession>A0A5B0WC87</accession>
<evidence type="ECO:0000313" key="2">
    <source>
        <dbReference type="EMBL" id="KAA1184684.1"/>
    </source>
</evidence>
<organism evidence="2 3">
    <name type="scientific">Rhizobium tropici</name>
    <dbReference type="NCBI Taxonomy" id="398"/>
    <lineage>
        <taxon>Bacteria</taxon>
        <taxon>Pseudomonadati</taxon>
        <taxon>Pseudomonadota</taxon>
        <taxon>Alphaproteobacteria</taxon>
        <taxon>Hyphomicrobiales</taxon>
        <taxon>Rhizobiaceae</taxon>
        <taxon>Rhizobium/Agrobacterium group</taxon>
        <taxon>Rhizobium</taxon>
    </lineage>
</organism>
<dbReference type="RefSeq" id="WP_149633466.1">
    <property type="nucleotide sequence ID" value="NZ_VNIP01000003.1"/>
</dbReference>
<comment type="caution">
    <text evidence="2">The sequence shown here is derived from an EMBL/GenBank/DDBJ whole genome shotgun (WGS) entry which is preliminary data.</text>
</comment>
<name>A0A5B0WC87_RHITR</name>
<evidence type="ECO:0000313" key="3">
    <source>
        <dbReference type="Proteomes" id="UP000323608"/>
    </source>
</evidence>